<reference evidence="2" key="2">
    <citation type="submission" date="2016-11" db="UniProtKB">
        <authorList>
            <consortium name="WormBaseParasite"/>
        </authorList>
    </citation>
    <scope>IDENTIFICATION</scope>
</reference>
<accession>A0A1I7VJJ6</accession>
<keyword evidence="1" id="KW-1185">Reference proteome</keyword>
<evidence type="ECO:0000313" key="1">
    <source>
        <dbReference type="Proteomes" id="UP000095285"/>
    </source>
</evidence>
<sequence length="204" mass="24512">RKRSRSAQSLMETQKHKIYDKGRCKYTEGWSRQITNSNSNTKKLHFKNNTKSIRASYSWRFMNELIEKKKIEEMEEMEKIAHLRNRAREVPRSTYEPRYQQLCEKEEQARQIRHQKAMEMVKKVQMPQWAGKFGLENFHLRRCISAEATDWNKHETFKAKNVPISIYIPPYKHEIEARKRASRKMERAAELIRISRAPPGLEVY</sequence>
<protein>
    <submittedName>
        <fullName evidence="2">TPX2 domain-containing protein</fullName>
    </submittedName>
</protein>
<dbReference type="WBParaSite" id="EN70_3260">
    <property type="protein sequence ID" value="EN70_3260"/>
    <property type="gene ID" value="EN70_3260"/>
</dbReference>
<dbReference type="Proteomes" id="UP000095285">
    <property type="component" value="Unassembled WGS sequence"/>
</dbReference>
<proteinExistence type="predicted"/>
<organism evidence="1 2">
    <name type="scientific">Loa loa</name>
    <name type="common">Eye worm</name>
    <name type="synonym">Filaria loa</name>
    <dbReference type="NCBI Taxonomy" id="7209"/>
    <lineage>
        <taxon>Eukaryota</taxon>
        <taxon>Metazoa</taxon>
        <taxon>Ecdysozoa</taxon>
        <taxon>Nematoda</taxon>
        <taxon>Chromadorea</taxon>
        <taxon>Rhabditida</taxon>
        <taxon>Spirurina</taxon>
        <taxon>Spiruromorpha</taxon>
        <taxon>Filarioidea</taxon>
        <taxon>Onchocercidae</taxon>
        <taxon>Loa</taxon>
    </lineage>
</organism>
<reference evidence="1" key="1">
    <citation type="submission" date="2012-04" db="EMBL/GenBank/DDBJ databases">
        <title>The Genome Sequence of Loa loa.</title>
        <authorList>
            <consortium name="The Broad Institute Genome Sequencing Platform"/>
            <consortium name="Broad Institute Genome Sequencing Center for Infectious Disease"/>
            <person name="Nutman T.B."/>
            <person name="Fink D.L."/>
            <person name="Russ C."/>
            <person name="Young S."/>
            <person name="Zeng Q."/>
            <person name="Gargeya S."/>
            <person name="Alvarado L."/>
            <person name="Berlin A."/>
            <person name="Chapman S.B."/>
            <person name="Chen Z."/>
            <person name="Freedman E."/>
            <person name="Gellesch M."/>
            <person name="Goldberg J."/>
            <person name="Griggs A."/>
            <person name="Gujja S."/>
            <person name="Heilman E.R."/>
            <person name="Heiman D."/>
            <person name="Howarth C."/>
            <person name="Mehta T."/>
            <person name="Neiman D."/>
            <person name="Pearson M."/>
            <person name="Roberts A."/>
            <person name="Saif S."/>
            <person name="Shea T."/>
            <person name="Shenoy N."/>
            <person name="Sisk P."/>
            <person name="Stolte C."/>
            <person name="Sykes S."/>
            <person name="White J."/>
            <person name="Yandava C."/>
            <person name="Haas B."/>
            <person name="Henn M.R."/>
            <person name="Nusbaum C."/>
            <person name="Birren B."/>
        </authorList>
    </citation>
    <scope>NUCLEOTIDE SEQUENCE [LARGE SCALE GENOMIC DNA]</scope>
</reference>
<dbReference type="Pfam" id="PF10595">
    <property type="entry name" value="FAM161A_B"/>
    <property type="match status" value="1"/>
</dbReference>
<dbReference type="InterPro" id="IPR019579">
    <property type="entry name" value="FAM161A/B"/>
</dbReference>
<name>A0A1I7VJJ6_LOALO</name>
<evidence type="ECO:0000313" key="2">
    <source>
        <dbReference type="WBParaSite" id="EN70_3260"/>
    </source>
</evidence>
<dbReference type="AlphaFoldDB" id="A0A1I7VJJ6"/>